<evidence type="ECO:0000313" key="2">
    <source>
        <dbReference type="Proteomes" id="UP001310248"/>
    </source>
</evidence>
<comment type="caution">
    <text evidence="1">The sequence shown here is derived from an EMBL/GenBank/DDBJ whole genome shotgun (WGS) entry which is preliminary data.</text>
</comment>
<gene>
    <name evidence="1" type="ORF">SNR37_003181</name>
</gene>
<evidence type="ECO:0000313" key="1">
    <source>
        <dbReference type="EMBL" id="MEE1673754.1"/>
    </source>
</evidence>
<evidence type="ECO:0008006" key="3">
    <source>
        <dbReference type="Google" id="ProtNLM"/>
    </source>
</evidence>
<keyword evidence="2" id="KW-1185">Reference proteome</keyword>
<accession>A0ABU7G2Y2</accession>
<dbReference type="EMBL" id="JAYDYW010000006">
    <property type="protein sequence ID" value="MEE1673754.1"/>
    <property type="molecule type" value="Genomic_DNA"/>
</dbReference>
<dbReference type="PROSITE" id="PS51257">
    <property type="entry name" value="PROKAR_LIPOPROTEIN"/>
    <property type="match status" value="1"/>
</dbReference>
<name>A0ABU7G2Y2_9ALTE</name>
<reference evidence="1 2" key="2">
    <citation type="submission" date="2023-12" db="EMBL/GenBank/DDBJ databases">
        <authorList>
            <consortium name="Cladostephus spongiosus"/>
            <person name="Lorente B."/>
            <person name="Cabral C."/>
            <person name="Frias J."/>
            <person name="Faria J."/>
            <person name="Toubarro D."/>
        </authorList>
    </citation>
    <scope>NUCLEOTIDE SEQUENCE [LARGE SCALE GENOMIC DNA]</scope>
    <source>
        <strain evidence="1 2">ZMCS4</strain>
    </source>
</reference>
<reference evidence="2" key="1">
    <citation type="submission" date="2023-07" db="EMBL/GenBank/DDBJ databases">
        <title>Draft genome sequence of Agarivorans aestuarii strain ZMCS4, a CAZymes producing bacteria isolated from the marine brown algae Clodostephus spongiosus.</title>
        <authorList>
            <person name="Lorente B."/>
            <person name="Cabral C."/>
            <person name="Frias J."/>
            <person name="Faria J."/>
            <person name="Toubarro D."/>
        </authorList>
    </citation>
    <scope>NUCLEOTIDE SEQUENCE [LARGE SCALE GENOMIC DNA]</scope>
    <source>
        <strain evidence="2">ZMCS4</strain>
    </source>
</reference>
<proteinExistence type="predicted"/>
<dbReference type="Proteomes" id="UP001310248">
    <property type="component" value="Unassembled WGS sequence"/>
</dbReference>
<dbReference type="RefSeq" id="WP_329775001.1">
    <property type="nucleotide sequence ID" value="NZ_JAYDYW010000006.1"/>
</dbReference>
<sequence length="366" mass="39898">MKKYLITLGLLALVGCDSKSGPTDTVIDGEGGVDITDPIDPENPDGEYPGLPVLPPTGEEGEIVIPPTNGEDVIDPGEPLPPVYEECLELVKPEWCYELEEPEGEVEIKLPVYHSMIQVQEDKQGNVELLLDSKGNGFEVEFYEHKVATDNDTGEGIYQRGFSLAAENACPRSYESEQLRCTEYRVSTEVMGDDNRIIGSSASIERQVGIRGYGYDQGGYPSYAKINTNSYLPYGAPEDIPASMEFHDGNGDMPVKLWAKPSSLKLSLIGEGGANNSISDALSVGVNLPMVGQSESSVVYAGSWCKLPDANECVPPMTNNDVWSQIVAVVTHDKDSNTVLWVADLNRMRTSANLNDHMIFKGELIE</sequence>
<organism evidence="1 2">
    <name type="scientific">Agarivorans aestuarii</name>
    <dbReference type="NCBI Taxonomy" id="1563703"/>
    <lineage>
        <taxon>Bacteria</taxon>
        <taxon>Pseudomonadati</taxon>
        <taxon>Pseudomonadota</taxon>
        <taxon>Gammaproteobacteria</taxon>
        <taxon>Alteromonadales</taxon>
        <taxon>Alteromonadaceae</taxon>
        <taxon>Agarivorans</taxon>
    </lineage>
</organism>
<protein>
    <recommendedName>
        <fullName evidence="3">Lipoprotein</fullName>
    </recommendedName>
</protein>